<proteinExistence type="predicted"/>
<gene>
    <name evidence="1" type="primary">nusB</name>
    <name evidence="1" type="ORF">E5357_03135</name>
</gene>
<dbReference type="EMBL" id="SRZB01000003">
    <property type="protein sequence ID" value="TGY00028.1"/>
    <property type="molecule type" value="Genomic_DNA"/>
</dbReference>
<keyword evidence="2" id="KW-1185">Reference proteome</keyword>
<comment type="caution">
    <text evidence="1">The sequence shown here is derived from an EMBL/GenBank/DDBJ whole genome shotgun (WGS) entry which is preliminary data.</text>
</comment>
<sequence>MTRHEVREHIFRLLFMVEFHEGEELKEQAALYFDEVEGISEKNHAYILEKLENMIEKVPELDAALNEAAEGWKTARMGKAELTILRLAAYEITCDEDIPARVAINEAVELGKTFGGDESPAFINGILAKLMKRMGNDTE</sequence>
<accession>A0AC61R1K1</accession>
<name>A0AC61R1K1_9FIRM</name>
<protein>
    <submittedName>
        <fullName evidence="1">Transcription antitermination factor NusB</fullName>
    </submittedName>
</protein>
<evidence type="ECO:0000313" key="2">
    <source>
        <dbReference type="Proteomes" id="UP000307720"/>
    </source>
</evidence>
<organism evidence="1 2">
    <name type="scientific">Hominisplanchenecus murintestinalis</name>
    <dbReference type="NCBI Taxonomy" id="2941517"/>
    <lineage>
        <taxon>Bacteria</taxon>
        <taxon>Bacillati</taxon>
        <taxon>Bacillota</taxon>
        <taxon>Clostridia</taxon>
        <taxon>Lachnospirales</taxon>
        <taxon>Lachnospiraceae</taxon>
        <taxon>Hominisplanchenecus</taxon>
    </lineage>
</organism>
<reference evidence="1" key="1">
    <citation type="submission" date="2019-04" db="EMBL/GenBank/DDBJ databases">
        <title>Microbes associate with the intestines of laboratory mice.</title>
        <authorList>
            <person name="Navarre W."/>
            <person name="Wong E."/>
            <person name="Huang K."/>
            <person name="Tropini C."/>
            <person name="Ng K."/>
            <person name="Yu B."/>
        </authorList>
    </citation>
    <scope>NUCLEOTIDE SEQUENCE</scope>
    <source>
        <strain evidence="1">NM72_1-8</strain>
    </source>
</reference>
<dbReference type="Proteomes" id="UP000307720">
    <property type="component" value="Unassembled WGS sequence"/>
</dbReference>
<evidence type="ECO:0000313" key="1">
    <source>
        <dbReference type="EMBL" id="TGY00028.1"/>
    </source>
</evidence>